<sequence length="165" mass="19589">MISSNFSPYLNYPESRFGVYRYFFIFWTLIDFGLLWFVIEKLWTEKESKAEQDNPILLELTRGGKSYFFEPHQIHSLTAENYYTKLSTTSGIFVMRKPLKEFHDILPSPMFQKIHRSTIVNVEYVSELVGNMSQGLELVLKDQTKHKVSRSFSKKIQQFFKERAH</sequence>
<proteinExistence type="predicted"/>
<feature type="domain" description="HTH LytTR-type" evidence="2">
    <location>
        <begin position="58"/>
        <end position="162"/>
    </location>
</feature>
<dbReference type="Proteomes" id="UP001595841">
    <property type="component" value="Unassembled WGS sequence"/>
</dbReference>
<dbReference type="InterPro" id="IPR046947">
    <property type="entry name" value="LytR-like"/>
</dbReference>
<dbReference type="PANTHER" id="PTHR37299:SF1">
    <property type="entry name" value="STAGE 0 SPORULATION PROTEIN A HOMOLOG"/>
    <property type="match status" value="1"/>
</dbReference>
<dbReference type="EMBL" id="JBHSCL010000009">
    <property type="protein sequence ID" value="MFC4221400.1"/>
    <property type="molecule type" value="Genomic_DNA"/>
</dbReference>
<keyword evidence="1" id="KW-0812">Transmembrane</keyword>
<reference evidence="4" key="1">
    <citation type="journal article" date="2019" name="Int. J. Syst. Evol. Microbiol.">
        <title>The Global Catalogue of Microorganisms (GCM) 10K type strain sequencing project: providing services to taxonomists for standard genome sequencing and annotation.</title>
        <authorList>
            <consortium name="The Broad Institute Genomics Platform"/>
            <consortium name="The Broad Institute Genome Sequencing Center for Infectious Disease"/>
            <person name="Wu L."/>
            <person name="Ma J."/>
        </authorList>
    </citation>
    <scope>NUCLEOTIDE SEQUENCE [LARGE SCALE GENOMIC DNA]</scope>
    <source>
        <strain evidence="4">CGMCC 1.15774</strain>
    </source>
</reference>
<comment type="caution">
    <text evidence="3">The sequence shown here is derived from an EMBL/GenBank/DDBJ whole genome shotgun (WGS) entry which is preliminary data.</text>
</comment>
<dbReference type="Gene3D" id="2.40.50.1020">
    <property type="entry name" value="LytTr DNA-binding domain"/>
    <property type="match status" value="1"/>
</dbReference>
<dbReference type="PANTHER" id="PTHR37299">
    <property type="entry name" value="TRANSCRIPTIONAL REGULATOR-RELATED"/>
    <property type="match status" value="1"/>
</dbReference>
<evidence type="ECO:0000313" key="4">
    <source>
        <dbReference type="Proteomes" id="UP001595841"/>
    </source>
</evidence>
<protein>
    <submittedName>
        <fullName evidence="3">LytTR family DNA-binding domain-containing protein</fullName>
    </submittedName>
</protein>
<gene>
    <name evidence="3" type="ORF">ACFOWS_14705</name>
</gene>
<feature type="transmembrane region" description="Helical" evidence="1">
    <location>
        <begin position="20"/>
        <end position="39"/>
    </location>
</feature>
<accession>A0ABV8PRS4</accession>
<keyword evidence="3" id="KW-0238">DNA-binding</keyword>
<name>A0ABV8PRS4_9FLAO</name>
<evidence type="ECO:0000256" key="1">
    <source>
        <dbReference type="SAM" id="Phobius"/>
    </source>
</evidence>
<keyword evidence="4" id="KW-1185">Reference proteome</keyword>
<dbReference type="InterPro" id="IPR007492">
    <property type="entry name" value="LytTR_DNA-bd_dom"/>
</dbReference>
<dbReference type="Pfam" id="PF04397">
    <property type="entry name" value="LytTR"/>
    <property type="match status" value="1"/>
</dbReference>
<keyword evidence="1" id="KW-1133">Transmembrane helix</keyword>
<evidence type="ECO:0000313" key="3">
    <source>
        <dbReference type="EMBL" id="MFC4221400.1"/>
    </source>
</evidence>
<organism evidence="3 4">
    <name type="scientific">Flagellimonas marina</name>
    <dbReference type="NCBI Taxonomy" id="1775168"/>
    <lineage>
        <taxon>Bacteria</taxon>
        <taxon>Pseudomonadati</taxon>
        <taxon>Bacteroidota</taxon>
        <taxon>Flavobacteriia</taxon>
        <taxon>Flavobacteriales</taxon>
        <taxon>Flavobacteriaceae</taxon>
        <taxon>Flagellimonas</taxon>
    </lineage>
</organism>
<dbReference type="GO" id="GO:0003677">
    <property type="term" value="F:DNA binding"/>
    <property type="evidence" value="ECO:0007669"/>
    <property type="project" value="UniProtKB-KW"/>
</dbReference>
<evidence type="ECO:0000259" key="2">
    <source>
        <dbReference type="PROSITE" id="PS50930"/>
    </source>
</evidence>
<keyword evidence="1" id="KW-0472">Membrane</keyword>
<dbReference type="SMART" id="SM00850">
    <property type="entry name" value="LytTR"/>
    <property type="match status" value="1"/>
</dbReference>
<dbReference type="PROSITE" id="PS50930">
    <property type="entry name" value="HTH_LYTTR"/>
    <property type="match status" value="1"/>
</dbReference>